<comment type="caution">
    <text evidence="1">The sequence shown here is derived from an EMBL/GenBank/DDBJ whole genome shotgun (WGS) entry which is preliminary data.</text>
</comment>
<gene>
    <name evidence="1" type="ORF">G0U57_019862</name>
</gene>
<reference evidence="1 2" key="1">
    <citation type="journal article" date="2020" name="G3 (Bethesda)">
        <title>Draft Genome of the Common Snapping Turtle, Chelydra serpentina, a Model for Phenotypic Plasticity in Reptiles.</title>
        <authorList>
            <person name="Das D."/>
            <person name="Singh S.K."/>
            <person name="Bierstedt J."/>
            <person name="Erickson A."/>
            <person name="Galli G.L.J."/>
            <person name="Crossley D.A. 2nd"/>
            <person name="Rhen T."/>
        </authorList>
    </citation>
    <scope>NUCLEOTIDE SEQUENCE [LARGE SCALE GENOMIC DNA]</scope>
    <source>
        <tissue evidence="1">Whole blood</tissue>
    </source>
</reference>
<dbReference type="OrthoDB" id="410381at2759"/>
<name>A0A8T1TGH1_CHESE</name>
<organism evidence="1 2">
    <name type="scientific">Chelydra serpentina</name>
    <name type="common">Snapping turtle</name>
    <name type="synonym">Testudo serpentina</name>
    <dbReference type="NCBI Taxonomy" id="8475"/>
    <lineage>
        <taxon>Eukaryota</taxon>
        <taxon>Metazoa</taxon>
        <taxon>Chordata</taxon>
        <taxon>Craniata</taxon>
        <taxon>Vertebrata</taxon>
        <taxon>Euteleostomi</taxon>
        <taxon>Archelosauria</taxon>
        <taxon>Testudinata</taxon>
        <taxon>Testudines</taxon>
        <taxon>Cryptodira</taxon>
        <taxon>Durocryptodira</taxon>
        <taxon>Americhelydia</taxon>
        <taxon>Chelydroidea</taxon>
        <taxon>Chelydridae</taxon>
        <taxon>Chelydra</taxon>
    </lineage>
</organism>
<evidence type="ECO:0000313" key="1">
    <source>
        <dbReference type="EMBL" id="KAG6940157.1"/>
    </source>
</evidence>
<keyword evidence="2" id="KW-1185">Reference proteome</keyword>
<dbReference type="Proteomes" id="UP000765507">
    <property type="component" value="Unassembled WGS sequence"/>
</dbReference>
<dbReference type="AlphaFoldDB" id="A0A8T1TGH1"/>
<evidence type="ECO:0000313" key="2">
    <source>
        <dbReference type="Proteomes" id="UP000765507"/>
    </source>
</evidence>
<protein>
    <submittedName>
        <fullName evidence="1">Uncharacterized protein</fullName>
    </submittedName>
</protein>
<proteinExistence type="predicted"/>
<dbReference type="EMBL" id="JAHGAV010000007">
    <property type="protein sequence ID" value="KAG6940157.1"/>
    <property type="molecule type" value="Genomic_DNA"/>
</dbReference>
<accession>A0A8T1TGH1</accession>
<sequence>MLYGSEMWALTKREDQRLSVAERTMKQAMLGISISFGMRSRRIRERSRVRDIVVESRHNKMHWVGHVAWFMDNSWTAIIAEWYPREQKRPLGRPPRRWEDDIVKHFR</sequence>